<keyword evidence="3" id="KW-1185">Reference proteome</keyword>
<sequence length="133" mass="16112">MLDNLWSKILSSRTIVATIAPPSKHRRQRQQRQQQQQSTQQLNKYYHRHTTTTTTANNHNHHNKTHSKKTIVSWQEQERILWVTRIKLHCRSSDDLRNTVHLRNMLKKLRQELKQDQEDDEVPLAMLRYNNQR</sequence>
<dbReference type="Proteomes" id="UP000646827">
    <property type="component" value="Unassembled WGS sequence"/>
</dbReference>
<name>A0A8H7VV71_9FUNG</name>
<reference evidence="2 3" key="1">
    <citation type="submission" date="2020-12" db="EMBL/GenBank/DDBJ databases">
        <title>Metabolic potential, ecology and presence of endohyphal bacteria is reflected in genomic diversity of Mucoromycotina.</title>
        <authorList>
            <person name="Muszewska A."/>
            <person name="Okrasinska A."/>
            <person name="Steczkiewicz K."/>
            <person name="Drgas O."/>
            <person name="Orlowska M."/>
            <person name="Perlinska-Lenart U."/>
            <person name="Aleksandrzak-Piekarczyk T."/>
            <person name="Szatraj K."/>
            <person name="Zielenkiewicz U."/>
            <person name="Pilsyk S."/>
            <person name="Malc E."/>
            <person name="Mieczkowski P."/>
            <person name="Kruszewska J.S."/>
            <person name="Biernat P."/>
            <person name="Pawlowska J."/>
        </authorList>
    </citation>
    <scope>NUCLEOTIDE SEQUENCE [LARGE SCALE GENOMIC DNA]</scope>
    <source>
        <strain evidence="2 3">CBS 142.35</strain>
    </source>
</reference>
<organism evidence="2 3">
    <name type="scientific">Circinella minor</name>
    <dbReference type="NCBI Taxonomy" id="1195481"/>
    <lineage>
        <taxon>Eukaryota</taxon>
        <taxon>Fungi</taxon>
        <taxon>Fungi incertae sedis</taxon>
        <taxon>Mucoromycota</taxon>
        <taxon>Mucoromycotina</taxon>
        <taxon>Mucoromycetes</taxon>
        <taxon>Mucorales</taxon>
        <taxon>Lichtheimiaceae</taxon>
        <taxon>Circinella</taxon>
    </lineage>
</organism>
<accession>A0A8H7VV71</accession>
<feature type="compositionally biased region" description="Low complexity" evidence="1">
    <location>
        <begin position="31"/>
        <end position="41"/>
    </location>
</feature>
<feature type="region of interest" description="Disordered" evidence="1">
    <location>
        <begin position="21"/>
        <end position="43"/>
    </location>
</feature>
<comment type="caution">
    <text evidence="2">The sequence shown here is derived from an EMBL/GenBank/DDBJ whole genome shotgun (WGS) entry which is preliminary data.</text>
</comment>
<evidence type="ECO:0000313" key="2">
    <source>
        <dbReference type="EMBL" id="KAG2228339.1"/>
    </source>
</evidence>
<evidence type="ECO:0000256" key="1">
    <source>
        <dbReference type="SAM" id="MobiDB-lite"/>
    </source>
</evidence>
<dbReference type="EMBL" id="JAEPRB010000001">
    <property type="protein sequence ID" value="KAG2228339.1"/>
    <property type="molecule type" value="Genomic_DNA"/>
</dbReference>
<dbReference type="AlphaFoldDB" id="A0A8H7VV71"/>
<protein>
    <submittedName>
        <fullName evidence="2">Uncharacterized protein</fullName>
    </submittedName>
</protein>
<proteinExistence type="predicted"/>
<gene>
    <name evidence="2" type="ORF">INT45_011131</name>
</gene>
<evidence type="ECO:0000313" key="3">
    <source>
        <dbReference type="Proteomes" id="UP000646827"/>
    </source>
</evidence>